<dbReference type="EC" id="3.4.21.105" evidence="4"/>
<evidence type="ECO:0000256" key="5">
    <source>
        <dbReference type="ARBA" id="ARBA00022692"/>
    </source>
</evidence>
<feature type="transmembrane region" description="Helical" evidence="11">
    <location>
        <begin position="253"/>
        <end position="271"/>
    </location>
</feature>
<keyword evidence="5 11" id="KW-0812">Transmembrane</keyword>
<dbReference type="InterPro" id="IPR011992">
    <property type="entry name" value="EF-hand-dom_pair"/>
</dbReference>
<dbReference type="InterPro" id="IPR035952">
    <property type="entry name" value="Rhomboid-like_sf"/>
</dbReference>
<dbReference type="SUPFAM" id="SSF144091">
    <property type="entry name" value="Rhomboid-like"/>
    <property type="match status" value="1"/>
</dbReference>
<dbReference type="InterPro" id="IPR002048">
    <property type="entry name" value="EF_hand_dom"/>
</dbReference>
<keyword evidence="14" id="KW-1185">Reference proteome</keyword>
<dbReference type="EMBL" id="JAINUF010000004">
    <property type="protein sequence ID" value="KAJ8363496.1"/>
    <property type="molecule type" value="Genomic_DNA"/>
</dbReference>
<keyword evidence="8 11" id="KW-1133">Transmembrane helix</keyword>
<evidence type="ECO:0000256" key="9">
    <source>
        <dbReference type="ARBA" id="ARBA00023136"/>
    </source>
</evidence>
<keyword evidence="7" id="KW-0106">Calcium</keyword>
<dbReference type="PANTHER" id="PTHR45840:SF5">
    <property type="entry name" value="RHOMBOID-RELATED PROTEIN 3"/>
    <property type="match status" value="1"/>
</dbReference>
<keyword evidence="6" id="KW-0479">Metal-binding</keyword>
<dbReference type="PROSITE" id="PS00018">
    <property type="entry name" value="EF_HAND_1"/>
    <property type="match status" value="1"/>
</dbReference>
<feature type="domain" description="EF-hand" evidence="12">
    <location>
        <begin position="73"/>
        <end position="108"/>
    </location>
</feature>
<evidence type="ECO:0000256" key="11">
    <source>
        <dbReference type="SAM" id="Phobius"/>
    </source>
</evidence>
<evidence type="ECO:0000256" key="6">
    <source>
        <dbReference type="ARBA" id="ARBA00022723"/>
    </source>
</evidence>
<dbReference type="SMART" id="SM00054">
    <property type="entry name" value="EFh"/>
    <property type="match status" value="2"/>
</dbReference>
<feature type="transmembrane region" description="Helical" evidence="11">
    <location>
        <begin position="343"/>
        <end position="361"/>
    </location>
</feature>
<evidence type="ECO:0000259" key="12">
    <source>
        <dbReference type="PROSITE" id="PS50222"/>
    </source>
</evidence>
<feature type="transmembrane region" description="Helical" evidence="11">
    <location>
        <begin position="373"/>
        <end position="394"/>
    </location>
</feature>
<evidence type="ECO:0000256" key="3">
    <source>
        <dbReference type="ARBA" id="ARBA00009045"/>
    </source>
</evidence>
<evidence type="ECO:0000256" key="8">
    <source>
        <dbReference type="ARBA" id="ARBA00022989"/>
    </source>
</evidence>
<dbReference type="PROSITE" id="PS50222">
    <property type="entry name" value="EF_HAND_2"/>
    <property type="match status" value="2"/>
</dbReference>
<feature type="transmembrane region" description="Helical" evidence="11">
    <location>
        <begin position="308"/>
        <end position="331"/>
    </location>
</feature>
<keyword evidence="9 11" id="KW-0472">Membrane</keyword>
<reference evidence="13" key="1">
    <citation type="journal article" date="2023" name="Science">
        <title>Genome structures resolve the early diversification of teleost fishes.</title>
        <authorList>
            <person name="Parey E."/>
            <person name="Louis A."/>
            <person name="Montfort J."/>
            <person name="Bouchez O."/>
            <person name="Roques C."/>
            <person name="Iampietro C."/>
            <person name="Lluch J."/>
            <person name="Castinel A."/>
            <person name="Donnadieu C."/>
            <person name="Desvignes T."/>
            <person name="Floi Bucao C."/>
            <person name="Jouanno E."/>
            <person name="Wen M."/>
            <person name="Mejri S."/>
            <person name="Dirks R."/>
            <person name="Jansen H."/>
            <person name="Henkel C."/>
            <person name="Chen W.J."/>
            <person name="Zahm M."/>
            <person name="Cabau C."/>
            <person name="Klopp C."/>
            <person name="Thompson A.W."/>
            <person name="Robinson-Rechavi M."/>
            <person name="Braasch I."/>
            <person name="Lecointre G."/>
            <person name="Bobe J."/>
            <person name="Postlethwait J.H."/>
            <person name="Berthelot C."/>
            <person name="Roest Crollius H."/>
            <person name="Guiguen Y."/>
        </authorList>
    </citation>
    <scope>NUCLEOTIDE SEQUENCE</scope>
    <source>
        <strain evidence="13">WJC10195</strain>
    </source>
</reference>
<evidence type="ECO:0000256" key="4">
    <source>
        <dbReference type="ARBA" id="ARBA00013039"/>
    </source>
</evidence>
<dbReference type="Gene3D" id="1.10.238.10">
    <property type="entry name" value="EF-hand"/>
    <property type="match status" value="1"/>
</dbReference>
<dbReference type="AlphaFoldDB" id="A0A9Q1FPH6"/>
<feature type="region of interest" description="Disordered" evidence="10">
    <location>
        <begin position="460"/>
        <end position="513"/>
    </location>
</feature>
<dbReference type="PANTHER" id="PTHR45840">
    <property type="entry name" value="RHOMBOID-RELATED PROTEIN"/>
    <property type="match status" value="1"/>
</dbReference>
<dbReference type="GO" id="GO:0005509">
    <property type="term" value="F:calcium ion binding"/>
    <property type="evidence" value="ECO:0007669"/>
    <property type="project" value="InterPro"/>
</dbReference>
<evidence type="ECO:0000256" key="1">
    <source>
        <dbReference type="ARBA" id="ARBA00000156"/>
    </source>
</evidence>
<feature type="transmembrane region" description="Helical" evidence="11">
    <location>
        <begin position="167"/>
        <end position="185"/>
    </location>
</feature>
<evidence type="ECO:0000256" key="7">
    <source>
        <dbReference type="ARBA" id="ARBA00022837"/>
    </source>
</evidence>
<feature type="transmembrane region" description="Helical" evidence="11">
    <location>
        <begin position="277"/>
        <end position="296"/>
    </location>
</feature>
<gene>
    <name evidence="13" type="ORF">SKAU_G00123270</name>
</gene>
<accession>A0A9Q1FPH6</accession>
<dbReference type="Proteomes" id="UP001152622">
    <property type="component" value="Chromosome 4"/>
</dbReference>
<dbReference type="InterPro" id="IPR022764">
    <property type="entry name" value="Peptidase_S54_rhomboid_dom"/>
</dbReference>
<feature type="domain" description="EF-hand" evidence="12">
    <location>
        <begin position="37"/>
        <end position="72"/>
    </location>
</feature>
<protein>
    <recommendedName>
        <fullName evidence="4">rhomboid protease</fullName>
        <ecNumber evidence="4">3.4.21.105</ecNumber>
    </recommendedName>
</protein>
<feature type="region of interest" description="Disordered" evidence="10">
    <location>
        <begin position="592"/>
        <end position="698"/>
    </location>
</feature>
<dbReference type="SUPFAM" id="SSF47473">
    <property type="entry name" value="EF-hand"/>
    <property type="match status" value="1"/>
</dbReference>
<evidence type="ECO:0000256" key="10">
    <source>
        <dbReference type="SAM" id="MobiDB-lite"/>
    </source>
</evidence>
<dbReference type="Gene3D" id="1.20.1540.10">
    <property type="entry name" value="Rhomboid-like"/>
    <property type="match status" value="1"/>
</dbReference>
<dbReference type="InterPro" id="IPR051739">
    <property type="entry name" value="Rhomboid_IM_Serine_Proteases"/>
</dbReference>
<comment type="catalytic activity">
    <reaction evidence="1">
        <text>Cleaves type-1 transmembrane domains using a catalytic dyad composed of serine and histidine that are contributed by different transmembrane domains.</text>
        <dbReference type="EC" id="3.4.21.105"/>
    </reaction>
</comment>
<organism evidence="13 14">
    <name type="scientific">Synaphobranchus kaupii</name>
    <name type="common">Kaup's arrowtooth eel</name>
    <dbReference type="NCBI Taxonomy" id="118154"/>
    <lineage>
        <taxon>Eukaryota</taxon>
        <taxon>Metazoa</taxon>
        <taxon>Chordata</taxon>
        <taxon>Craniata</taxon>
        <taxon>Vertebrata</taxon>
        <taxon>Euteleostomi</taxon>
        <taxon>Actinopterygii</taxon>
        <taxon>Neopterygii</taxon>
        <taxon>Teleostei</taxon>
        <taxon>Anguilliformes</taxon>
        <taxon>Synaphobranchidae</taxon>
        <taxon>Synaphobranchus</taxon>
    </lineage>
</organism>
<comment type="subcellular location">
    <subcellularLocation>
        <location evidence="2">Membrane</location>
        <topology evidence="2">Multi-pass membrane protein</topology>
    </subcellularLocation>
</comment>
<evidence type="ECO:0000313" key="13">
    <source>
        <dbReference type="EMBL" id="KAJ8363496.1"/>
    </source>
</evidence>
<dbReference type="GO" id="GO:0016020">
    <property type="term" value="C:membrane"/>
    <property type="evidence" value="ECO:0007669"/>
    <property type="project" value="UniProtKB-SubCell"/>
</dbReference>
<dbReference type="FunFam" id="1.10.238.10:FF:000194">
    <property type="entry name" value="rhomboid-related protein 3 isoform X1"/>
    <property type="match status" value="1"/>
</dbReference>
<dbReference type="Pfam" id="PF01694">
    <property type="entry name" value="Rhomboid"/>
    <property type="match status" value="1"/>
</dbReference>
<comment type="caution">
    <text evidence="13">The sequence shown here is derived from an EMBL/GenBank/DDBJ whole genome shotgun (WGS) entry which is preliminary data.</text>
</comment>
<sequence>MSDGARDVHIHSSPAVAANAEGDEIEVLESTDVLPVAPEDQWKSLFDKFDPESSGFISTERFRDLLAAHGSELDPHKLEVLLALADGNADGKICYQDFVNLMSNKRSNSFRRAILQGGRQLKGTPLKEEVGLGLSQRLVRHVAYETLPREIDRKWYFDSYTCCPPPWLILAITIAEVAVFMYYGLQLDRWVLQVSHPLFLKGPLPYHPQLRSQAWRYLTYAFMHAGIEHLGLNMAMQLLVGVPLEMVHGAVRIGLVYVCGALAGSLAVSVADMTAPVVGSSGGVYALVSAHLANVVMNWSGMKCQFKLFRMAMALVCMSVEFGRAVWLRFYPPAFPPCPNPSFVAHLGGVAVGLTLGVVVLQNYEQRLQEQSLFWIFFSVYTLFVLCAVFWNVFAYGLLDAEEKEADGVAASAELLWPHGHRSPVLSPMATALQVLSPMATALRSLAPWPPLCRKCLQVGDHQKKKQNSQDDSDEYDDDEEPGPSFQQPSLQPQNSFIPPMTQPGMHPVPGAPGMPLGSYAGMPPMMPGVPPMMPVMPGMLPGMMPMGGMMPPGPGMPPMMPGMPPGMPPLVGHRPGMSHMAQALSMTAPGLSRPAAPAVTAPAPQPAVAKPLFPSAGQTQQAVSGPVGTDFKPLSTPATSSDPPKATFPAYTQATASTTNPSSSTVSKPPATVTSKPPTLTTTSATSKLIHPDEDISLEERRAQLPRYQRNIPRPGQTHMAVPPVGPMGAMMPPQQGMPPQQPGMRHPMHAMPWDCLRSVALRKCCESFKSHVYWDIVGHLLTSLTTTSHAVHKSTYCLLRHGIPLFLKGGPQVIEVLGYRVTSLYTWPLPSENILFEASQWRDSVHM</sequence>
<dbReference type="Pfam" id="PF13499">
    <property type="entry name" value="EF-hand_7"/>
    <property type="match status" value="1"/>
</dbReference>
<evidence type="ECO:0000313" key="14">
    <source>
        <dbReference type="Proteomes" id="UP001152622"/>
    </source>
</evidence>
<dbReference type="InterPro" id="IPR018247">
    <property type="entry name" value="EF_Hand_1_Ca_BS"/>
</dbReference>
<evidence type="ECO:0000256" key="2">
    <source>
        <dbReference type="ARBA" id="ARBA00004141"/>
    </source>
</evidence>
<dbReference type="GO" id="GO:0004252">
    <property type="term" value="F:serine-type endopeptidase activity"/>
    <property type="evidence" value="ECO:0007669"/>
    <property type="project" value="InterPro"/>
</dbReference>
<feature type="compositionally biased region" description="Low complexity" evidence="10">
    <location>
        <begin position="653"/>
        <end position="690"/>
    </location>
</feature>
<proteinExistence type="inferred from homology"/>
<dbReference type="FunFam" id="1.20.1540.10:FF:000002">
    <property type="entry name" value="Rhomboid, veinlet-like 3 (Drosophila)"/>
    <property type="match status" value="1"/>
</dbReference>
<feature type="compositionally biased region" description="Polar residues" evidence="10">
    <location>
        <begin position="485"/>
        <end position="497"/>
    </location>
</feature>
<name>A0A9Q1FPH6_SYNKA</name>
<dbReference type="OrthoDB" id="418595at2759"/>
<comment type="similarity">
    <text evidence="3">Belongs to the peptidase S54 family.</text>
</comment>
<feature type="compositionally biased region" description="Acidic residues" evidence="10">
    <location>
        <begin position="471"/>
        <end position="482"/>
    </location>
</feature>
<feature type="compositionally biased region" description="Low complexity" evidence="10">
    <location>
        <begin position="595"/>
        <end position="612"/>
    </location>
</feature>